<evidence type="ECO:0000313" key="2">
    <source>
        <dbReference type="RefSeq" id="XP_050557935.1"/>
    </source>
</evidence>
<protein>
    <submittedName>
        <fullName evidence="2">Uncharacterized protein LOC118280464</fullName>
    </submittedName>
</protein>
<keyword evidence="1" id="KW-1185">Reference proteome</keyword>
<organism evidence="1 2">
    <name type="scientific">Spodoptera frugiperda</name>
    <name type="common">Fall armyworm</name>
    <dbReference type="NCBI Taxonomy" id="7108"/>
    <lineage>
        <taxon>Eukaryota</taxon>
        <taxon>Metazoa</taxon>
        <taxon>Ecdysozoa</taxon>
        <taxon>Arthropoda</taxon>
        <taxon>Hexapoda</taxon>
        <taxon>Insecta</taxon>
        <taxon>Pterygota</taxon>
        <taxon>Neoptera</taxon>
        <taxon>Endopterygota</taxon>
        <taxon>Lepidoptera</taxon>
        <taxon>Glossata</taxon>
        <taxon>Ditrysia</taxon>
        <taxon>Noctuoidea</taxon>
        <taxon>Noctuidae</taxon>
        <taxon>Amphipyrinae</taxon>
        <taxon>Spodoptera</taxon>
    </lineage>
</organism>
<sequence>MYVWRPNDHVGDYGPEYGESFCNYTKYLKHVEGRLRYHFADVFIEFLTSFGLFTLPNYQDSEIKKEMMGIRSGVAEQLGVKVNGAALFGERMITFADDLNYKVFERITENDVNNTSVEFLKGADIFPIVIVGMMFFGEGGI</sequence>
<dbReference type="OrthoDB" id="7465777at2759"/>
<dbReference type="RefSeq" id="XP_050557935.1">
    <property type="nucleotide sequence ID" value="XM_050701978.1"/>
</dbReference>
<gene>
    <name evidence="2" type="primary">LOC118280464</name>
</gene>
<evidence type="ECO:0000313" key="1">
    <source>
        <dbReference type="Proteomes" id="UP000829999"/>
    </source>
</evidence>
<dbReference type="GeneID" id="118280464"/>
<proteinExistence type="predicted"/>
<dbReference type="AlphaFoldDB" id="A0A9R0E3B2"/>
<reference evidence="2" key="1">
    <citation type="submission" date="2025-08" db="UniProtKB">
        <authorList>
            <consortium name="RefSeq"/>
        </authorList>
    </citation>
    <scope>IDENTIFICATION</scope>
    <source>
        <tissue evidence="2">Whole larval tissue</tissue>
    </source>
</reference>
<dbReference type="Proteomes" id="UP000829999">
    <property type="component" value="Chromosome 21"/>
</dbReference>
<accession>A0A9R0E3B2</accession>
<name>A0A9R0E3B2_SPOFR</name>